<evidence type="ECO:0000313" key="2">
    <source>
        <dbReference type="EMBL" id="OIQ65476.1"/>
    </source>
</evidence>
<dbReference type="AlphaFoldDB" id="A0A1J5PD88"/>
<evidence type="ECO:0000259" key="1">
    <source>
        <dbReference type="Pfam" id="PF03129"/>
    </source>
</evidence>
<name>A0A1J5PD88_9ZZZZ</name>
<dbReference type="Gene3D" id="3.40.50.800">
    <property type="entry name" value="Anticodon-binding domain"/>
    <property type="match status" value="1"/>
</dbReference>
<dbReference type="GO" id="GO:0004821">
    <property type="term" value="F:histidine-tRNA ligase activity"/>
    <property type="evidence" value="ECO:0007669"/>
    <property type="project" value="UniProtKB-EC"/>
</dbReference>
<feature type="domain" description="Anticodon-binding" evidence="1">
    <location>
        <begin position="27"/>
        <end position="116"/>
    </location>
</feature>
<organism evidence="2">
    <name type="scientific">mine drainage metagenome</name>
    <dbReference type="NCBI Taxonomy" id="410659"/>
    <lineage>
        <taxon>unclassified sequences</taxon>
        <taxon>metagenomes</taxon>
        <taxon>ecological metagenomes</taxon>
    </lineage>
</organism>
<dbReference type="EMBL" id="MLJW01007297">
    <property type="protein sequence ID" value="OIQ65476.1"/>
    <property type="molecule type" value="Genomic_DNA"/>
</dbReference>
<protein>
    <submittedName>
        <fullName evidence="2">Histidine--tRNA ligase</fullName>
        <ecNumber evidence="2">6.1.1.21</ecNumber>
    </submittedName>
</protein>
<keyword evidence="2" id="KW-0436">Ligase</keyword>
<dbReference type="Pfam" id="PF03129">
    <property type="entry name" value="HGTP_anticodon"/>
    <property type="match status" value="1"/>
</dbReference>
<dbReference type="InterPro" id="IPR004154">
    <property type="entry name" value="Anticodon-bd"/>
</dbReference>
<reference evidence="2" key="1">
    <citation type="submission" date="2016-10" db="EMBL/GenBank/DDBJ databases">
        <title>Sequence of Gallionella enrichment culture.</title>
        <authorList>
            <person name="Poehlein A."/>
            <person name="Muehling M."/>
            <person name="Daniel R."/>
        </authorList>
    </citation>
    <scope>NUCLEOTIDE SEQUENCE</scope>
</reference>
<comment type="caution">
    <text evidence="2">The sequence shown here is derived from an EMBL/GenBank/DDBJ whole genome shotgun (WGS) entry which is preliminary data.</text>
</comment>
<gene>
    <name evidence="2" type="primary">hisS_14</name>
    <name evidence="2" type="ORF">GALL_529630</name>
</gene>
<proteinExistence type="predicted"/>
<accession>A0A1J5PD88</accession>
<dbReference type="InterPro" id="IPR036621">
    <property type="entry name" value="Anticodon-bd_dom_sf"/>
</dbReference>
<sequence>MGVDRVLELAKAAGLVNSAPALDVYAIVTEPSAMPLVLSTLQSLRIAGVSVQMHTSTSDGMGSMKSQFKRADVSGARYALIFGADEIKTGQVTIKPLRESAAQQTTQPLSNLASWMTTLQSSF</sequence>
<dbReference type="EC" id="6.1.1.21" evidence="2"/>
<dbReference type="SUPFAM" id="SSF52954">
    <property type="entry name" value="Class II aaRS ABD-related"/>
    <property type="match status" value="1"/>
</dbReference>